<name>W4G8A3_APHAT</name>
<dbReference type="VEuPathDB" id="FungiDB:H257_10460"/>
<organism evidence="1">
    <name type="scientific">Aphanomyces astaci</name>
    <name type="common">Crayfish plague agent</name>
    <dbReference type="NCBI Taxonomy" id="112090"/>
    <lineage>
        <taxon>Eukaryota</taxon>
        <taxon>Sar</taxon>
        <taxon>Stramenopiles</taxon>
        <taxon>Oomycota</taxon>
        <taxon>Saprolegniomycetes</taxon>
        <taxon>Saprolegniales</taxon>
        <taxon>Verrucalvaceae</taxon>
        <taxon>Aphanomyces</taxon>
    </lineage>
</organism>
<dbReference type="RefSeq" id="XP_009835322.1">
    <property type="nucleotide sequence ID" value="XM_009837020.1"/>
</dbReference>
<proteinExistence type="predicted"/>
<dbReference type="EMBL" id="KI913141">
    <property type="protein sequence ID" value="ETV75274.1"/>
    <property type="molecule type" value="Genomic_DNA"/>
</dbReference>
<dbReference type="OrthoDB" id="76370at2759"/>
<dbReference type="AlphaFoldDB" id="W4G8A3"/>
<dbReference type="GeneID" id="20812456"/>
<gene>
    <name evidence="1" type="ORF">H257_10460</name>
</gene>
<evidence type="ECO:0000313" key="1">
    <source>
        <dbReference type="EMBL" id="ETV75274.1"/>
    </source>
</evidence>
<accession>W4G8A3</accession>
<sequence>MEAFQAHLQASTPPVLGIQDLPHVLDQVRTAFPRTHDDPSSDLSASLHHLRHAWSDRSIRPTAAILALFVAVVVVENSTSVDNDDSHRFDEAWTLFHEIQRTSLATAGTFTSSPCLALGFVLASCHPLSKTFRCPESLIYDAALQYTTLIHALATGSQPPTLQSHLPLDTLTPSMRHAVTDLLQDVSVATRDAMYSQYTCILQLVSSDNVVPRPDFTTQVVPASRPSSSSTSSSKALHIKPTLNAIVALTTTLLHAPLPSIDAAFLSAAMDLLSWSSVPILHPTCTASDDHQPSISFEIMHGHAARLSPTQTTLLLAPLRTASTTTSQSTLSQQHDILLGHRLHVYLQLMGHVRQLNLDMLFELALPGIGHAWAPLHRHAHRILRALVLMYSKDRPIQASEMGAVYIRRMVTTFTRPDDIKDMAMGVLAMTADAALIRFALVEICDKWACDRVRSEPLAALLFELLKVLPSRDLPFALVVVEKMMWEEPTIMPTVYQAIAGPCDASRRIVLLEWYLRLHAQIAPAVTWHSRL</sequence>
<protein>
    <submittedName>
        <fullName evidence="1">Uncharacterized protein</fullName>
    </submittedName>
</protein>
<reference evidence="1" key="1">
    <citation type="submission" date="2013-12" db="EMBL/GenBank/DDBJ databases">
        <title>The Genome Sequence of Aphanomyces astaci APO3.</title>
        <authorList>
            <consortium name="The Broad Institute Genomics Platform"/>
            <person name="Russ C."/>
            <person name="Tyler B."/>
            <person name="van West P."/>
            <person name="Dieguez-Uribeondo J."/>
            <person name="Young S.K."/>
            <person name="Zeng Q."/>
            <person name="Gargeya S."/>
            <person name="Fitzgerald M."/>
            <person name="Abouelleil A."/>
            <person name="Alvarado L."/>
            <person name="Chapman S.B."/>
            <person name="Gainer-Dewar J."/>
            <person name="Goldberg J."/>
            <person name="Griggs A."/>
            <person name="Gujja S."/>
            <person name="Hansen M."/>
            <person name="Howarth C."/>
            <person name="Imamovic A."/>
            <person name="Ireland A."/>
            <person name="Larimer J."/>
            <person name="McCowan C."/>
            <person name="Murphy C."/>
            <person name="Pearson M."/>
            <person name="Poon T.W."/>
            <person name="Priest M."/>
            <person name="Roberts A."/>
            <person name="Saif S."/>
            <person name="Shea T."/>
            <person name="Sykes S."/>
            <person name="Wortman J."/>
            <person name="Nusbaum C."/>
            <person name="Birren B."/>
        </authorList>
    </citation>
    <scope>NUCLEOTIDE SEQUENCE [LARGE SCALE GENOMIC DNA]</scope>
    <source>
        <strain evidence="1">APO3</strain>
    </source>
</reference>